<evidence type="ECO:0000313" key="2">
    <source>
        <dbReference type="EMBL" id="CAL1271011.1"/>
    </source>
</evidence>
<feature type="compositionally biased region" description="Polar residues" evidence="1">
    <location>
        <begin position="18"/>
        <end position="39"/>
    </location>
</feature>
<feature type="region of interest" description="Disordered" evidence="1">
    <location>
        <begin position="1"/>
        <end position="58"/>
    </location>
</feature>
<dbReference type="AlphaFoldDB" id="A0AAV1ZH21"/>
<gene>
    <name evidence="2" type="ORF">LARSCL_LOCUS5608</name>
</gene>
<keyword evidence="3" id="KW-1185">Reference proteome</keyword>
<proteinExistence type="predicted"/>
<comment type="caution">
    <text evidence="2">The sequence shown here is derived from an EMBL/GenBank/DDBJ whole genome shotgun (WGS) entry which is preliminary data.</text>
</comment>
<reference evidence="2 3" key="1">
    <citation type="submission" date="2024-04" db="EMBL/GenBank/DDBJ databases">
        <authorList>
            <person name="Rising A."/>
            <person name="Reimegard J."/>
            <person name="Sonavane S."/>
            <person name="Akerstrom W."/>
            <person name="Nylinder S."/>
            <person name="Hedman E."/>
            <person name="Kallberg Y."/>
        </authorList>
    </citation>
    <scope>NUCLEOTIDE SEQUENCE [LARGE SCALE GENOMIC DNA]</scope>
</reference>
<accession>A0AAV1ZH21</accession>
<evidence type="ECO:0000313" key="3">
    <source>
        <dbReference type="Proteomes" id="UP001497382"/>
    </source>
</evidence>
<name>A0AAV1ZH21_9ARAC</name>
<dbReference type="EMBL" id="CAXIEN010000052">
    <property type="protein sequence ID" value="CAL1271011.1"/>
    <property type="molecule type" value="Genomic_DNA"/>
</dbReference>
<dbReference type="Proteomes" id="UP001497382">
    <property type="component" value="Unassembled WGS sequence"/>
</dbReference>
<sequence length="90" mass="9776">MRNRKTPLIRPLIPPETPDNSTIHASPSAIPSRSSTPIQPSDPLACETPKKASGESHQSVFSTDYNSAILFKGLRYIGGRSVVILFSLNN</sequence>
<protein>
    <submittedName>
        <fullName evidence="2">Uncharacterized protein</fullName>
    </submittedName>
</protein>
<organism evidence="2 3">
    <name type="scientific">Larinioides sclopetarius</name>
    <dbReference type="NCBI Taxonomy" id="280406"/>
    <lineage>
        <taxon>Eukaryota</taxon>
        <taxon>Metazoa</taxon>
        <taxon>Ecdysozoa</taxon>
        <taxon>Arthropoda</taxon>
        <taxon>Chelicerata</taxon>
        <taxon>Arachnida</taxon>
        <taxon>Araneae</taxon>
        <taxon>Araneomorphae</taxon>
        <taxon>Entelegynae</taxon>
        <taxon>Araneoidea</taxon>
        <taxon>Araneidae</taxon>
        <taxon>Larinioides</taxon>
    </lineage>
</organism>
<evidence type="ECO:0000256" key="1">
    <source>
        <dbReference type="SAM" id="MobiDB-lite"/>
    </source>
</evidence>